<dbReference type="GeneID" id="136091962"/>
<keyword evidence="1" id="KW-1185">Reference proteome</keyword>
<dbReference type="Proteomes" id="UP001652625">
    <property type="component" value="Chromosome 15"/>
</dbReference>
<dbReference type="RefSeq" id="XP_065675754.1">
    <property type="nucleotide sequence ID" value="XM_065819682.1"/>
</dbReference>
<sequence>MDKSKIFVLTSATVILKGEGEFEFKGGMQEANLSQVRLELYIVTNSGRVWVFHSKNTLPLLVTICNNSNINRNMFNGNSEIEMDNIRLKEVINVNANRQLKDSCGQVKEIDLVLLLVLIHRKKYQRIVIIISKCSPDVHKIIDVTSINNSHFNSPEEIDSLKSSRSEDTCLIKQNVHEFLSDLTKWAVECKLQREYFNELLNLIRICGRFPREDIPKDSRTLLHTPRHVDVVDKCGGKYVYLGLRKEDTKMSQQYKNYVMSQSQQEDVLHSLSDGRNDTLFVDKGYVDFNNQTYIGTNSKQLVNCFTILKKPMSEDLIAAGTADENSCLEALVAFSGKS</sequence>
<organism evidence="1 2">
    <name type="scientific">Hydra vulgaris</name>
    <name type="common">Hydra</name>
    <name type="synonym">Hydra attenuata</name>
    <dbReference type="NCBI Taxonomy" id="6087"/>
    <lineage>
        <taxon>Eukaryota</taxon>
        <taxon>Metazoa</taxon>
        <taxon>Cnidaria</taxon>
        <taxon>Hydrozoa</taxon>
        <taxon>Hydroidolina</taxon>
        <taxon>Anthoathecata</taxon>
        <taxon>Aplanulata</taxon>
        <taxon>Hydridae</taxon>
        <taxon>Hydra</taxon>
    </lineage>
</organism>
<gene>
    <name evidence="2" type="primary">LOC136091962</name>
</gene>
<name>A0ABM4DMG0_HYDVU</name>
<reference evidence="2" key="1">
    <citation type="submission" date="2025-08" db="UniProtKB">
        <authorList>
            <consortium name="RefSeq"/>
        </authorList>
    </citation>
    <scope>IDENTIFICATION</scope>
</reference>
<evidence type="ECO:0000313" key="1">
    <source>
        <dbReference type="Proteomes" id="UP001652625"/>
    </source>
</evidence>
<evidence type="ECO:0000313" key="2">
    <source>
        <dbReference type="RefSeq" id="XP_065675754.1"/>
    </source>
</evidence>
<protein>
    <submittedName>
        <fullName evidence="2">Uncharacterized protein LOC136091962</fullName>
    </submittedName>
</protein>
<accession>A0ABM4DMG0</accession>
<proteinExistence type="predicted"/>